<dbReference type="AlphaFoldDB" id="A0A939C147"/>
<dbReference type="Pfam" id="PF02602">
    <property type="entry name" value="HEM4"/>
    <property type="match status" value="1"/>
</dbReference>
<dbReference type="SUPFAM" id="SSF46894">
    <property type="entry name" value="C-terminal effector domain of the bipartite response regulators"/>
    <property type="match status" value="1"/>
</dbReference>
<keyword evidence="4" id="KW-0456">Lyase</keyword>
<evidence type="ECO:0000256" key="1">
    <source>
        <dbReference type="ARBA" id="ARBA00023125"/>
    </source>
</evidence>
<dbReference type="InterPro" id="IPR036388">
    <property type="entry name" value="WH-like_DNA-bd_sf"/>
</dbReference>
<feature type="domain" description="OmpR/PhoB-type" evidence="3">
    <location>
        <begin position="287"/>
        <end position="380"/>
    </location>
</feature>
<dbReference type="InterPro" id="IPR001867">
    <property type="entry name" value="OmpR/PhoB-type_DNA-bd"/>
</dbReference>
<dbReference type="PROSITE" id="PS51755">
    <property type="entry name" value="OMPR_PHOB"/>
    <property type="match status" value="1"/>
</dbReference>
<dbReference type="GO" id="GO:0000160">
    <property type="term" value="P:phosphorelay signal transduction system"/>
    <property type="evidence" value="ECO:0007669"/>
    <property type="project" value="InterPro"/>
</dbReference>
<gene>
    <name evidence="4" type="ORF">JL106_05560</name>
</gene>
<dbReference type="Gene3D" id="1.10.10.10">
    <property type="entry name" value="Winged helix-like DNA-binding domain superfamily/Winged helix DNA-binding domain"/>
    <property type="match status" value="1"/>
</dbReference>
<feature type="DNA-binding region" description="OmpR/PhoB-type" evidence="2">
    <location>
        <begin position="287"/>
        <end position="380"/>
    </location>
</feature>
<dbReference type="RefSeq" id="WP_205259716.1">
    <property type="nucleotide sequence ID" value="NZ_JAERWK010000008.1"/>
</dbReference>
<dbReference type="PANTHER" id="PTHR40082:SF1">
    <property type="entry name" value="BLR5956 PROTEIN"/>
    <property type="match status" value="1"/>
</dbReference>
<dbReference type="Pfam" id="PF00486">
    <property type="entry name" value="Trans_reg_C"/>
    <property type="match status" value="1"/>
</dbReference>
<dbReference type="SMART" id="SM00862">
    <property type="entry name" value="Trans_reg_C"/>
    <property type="match status" value="1"/>
</dbReference>
<keyword evidence="5" id="KW-1185">Reference proteome</keyword>
<evidence type="ECO:0000256" key="2">
    <source>
        <dbReference type="PROSITE-ProRule" id="PRU01091"/>
    </source>
</evidence>
<dbReference type="GO" id="GO:0003677">
    <property type="term" value="F:DNA binding"/>
    <property type="evidence" value="ECO:0007669"/>
    <property type="project" value="UniProtKB-UniRule"/>
</dbReference>
<reference evidence="4" key="1">
    <citation type="submission" date="2021-01" db="EMBL/GenBank/DDBJ databases">
        <title>YIM 132084 draft genome.</title>
        <authorList>
            <person name="An D."/>
        </authorList>
    </citation>
    <scope>NUCLEOTIDE SEQUENCE</scope>
    <source>
        <strain evidence="4">YIM 132084</strain>
    </source>
</reference>
<dbReference type="SUPFAM" id="SSF69618">
    <property type="entry name" value="HemD-like"/>
    <property type="match status" value="1"/>
</dbReference>
<dbReference type="EC" id="4.2.1.75" evidence="4"/>
<proteinExistence type="predicted"/>
<name>A0A939C147_9ACTN</name>
<dbReference type="NCBIfam" id="NF005568">
    <property type="entry name" value="PRK07239.1"/>
    <property type="match status" value="1"/>
</dbReference>
<dbReference type="PANTHER" id="PTHR40082">
    <property type="entry name" value="BLR5956 PROTEIN"/>
    <property type="match status" value="1"/>
</dbReference>
<dbReference type="GO" id="GO:0004852">
    <property type="term" value="F:uroporphyrinogen-III synthase activity"/>
    <property type="evidence" value="ECO:0007669"/>
    <property type="project" value="UniProtKB-EC"/>
</dbReference>
<keyword evidence="1 2" id="KW-0238">DNA-binding</keyword>
<comment type="caution">
    <text evidence="4">The sequence shown here is derived from an EMBL/GenBank/DDBJ whole genome shotgun (WGS) entry which is preliminary data.</text>
</comment>
<dbReference type="InterPro" id="IPR039793">
    <property type="entry name" value="UROS/Hem4"/>
</dbReference>
<evidence type="ECO:0000259" key="3">
    <source>
        <dbReference type="PROSITE" id="PS51755"/>
    </source>
</evidence>
<dbReference type="GO" id="GO:0006780">
    <property type="term" value="P:uroporphyrinogen III biosynthetic process"/>
    <property type="evidence" value="ECO:0007669"/>
    <property type="project" value="InterPro"/>
</dbReference>
<sequence length="390" mass="41166">MSTEPLPPRATGAPDQVGPLSGFAVAVTAARRRVEFGTALERKGAEVVYGPAIEIQSLEDDDTLRAVTQACIDAPPDIVVATTGIGFRGWIDAADSWGLGGPLLEALGRAQLYARGPKVVGAMHAAGLFGEWSPASESSSEVLERLLTTDLQDRRLVIQLHGEPLPDVVDALRAAGAEVVEAQVYRWLPHPDAAPLARVCQLTAARELDCVTFTSAPAAASFLQASERDGFLPEVLAALQGEVLAAAVGPVTAAPLQRAGVPVLHPARSRLGALVREIAEQVPARRAHRLVAAGHRLEVRGRAVLVDGVLVTPGRTGMALLRRLTAHPGQVLTRAELGAGLPGGDADPHAVEVSVGRLRSALGDPRIVQTVVKRGYRLAFEPEADVTWRY</sequence>
<dbReference type="EMBL" id="JAERWK010000008">
    <property type="protein sequence ID" value="MBM9466749.1"/>
    <property type="molecule type" value="Genomic_DNA"/>
</dbReference>
<organism evidence="4 5">
    <name type="scientific">Nakamurella leprariae</name>
    <dbReference type="NCBI Taxonomy" id="2803911"/>
    <lineage>
        <taxon>Bacteria</taxon>
        <taxon>Bacillati</taxon>
        <taxon>Actinomycetota</taxon>
        <taxon>Actinomycetes</taxon>
        <taxon>Nakamurellales</taxon>
        <taxon>Nakamurellaceae</taxon>
        <taxon>Nakamurella</taxon>
    </lineage>
</organism>
<protein>
    <submittedName>
        <fullName evidence="4">Uroporphyrinogen-III synthase</fullName>
        <ecNumber evidence="4">4.2.1.75</ecNumber>
    </submittedName>
</protein>
<dbReference type="InterPro" id="IPR016032">
    <property type="entry name" value="Sig_transdc_resp-reg_C-effctor"/>
</dbReference>
<dbReference type="Gene3D" id="3.40.50.10090">
    <property type="match status" value="2"/>
</dbReference>
<dbReference type="InterPro" id="IPR036108">
    <property type="entry name" value="4pyrrol_syn_uPrphyn_synt_sf"/>
</dbReference>
<accession>A0A939C147</accession>
<dbReference type="CDD" id="cd06578">
    <property type="entry name" value="HemD"/>
    <property type="match status" value="1"/>
</dbReference>
<dbReference type="GO" id="GO:0006355">
    <property type="term" value="P:regulation of DNA-templated transcription"/>
    <property type="evidence" value="ECO:0007669"/>
    <property type="project" value="InterPro"/>
</dbReference>
<evidence type="ECO:0000313" key="4">
    <source>
        <dbReference type="EMBL" id="MBM9466749.1"/>
    </source>
</evidence>
<dbReference type="CDD" id="cd00383">
    <property type="entry name" value="trans_reg_C"/>
    <property type="match status" value="1"/>
</dbReference>
<evidence type="ECO:0000313" key="5">
    <source>
        <dbReference type="Proteomes" id="UP000663792"/>
    </source>
</evidence>
<dbReference type="Proteomes" id="UP000663792">
    <property type="component" value="Unassembled WGS sequence"/>
</dbReference>
<dbReference type="InterPro" id="IPR003754">
    <property type="entry name" value="4pyrrol_synth_uPrphyn_synth"/>
</dbReference>